<dbReference type="Gene3D" id="4.10.640.10">
    <property type="entry name" value="Ribosomal protein S18"/>
    <property type="match status" value="1"/>
</dbReference>
<reference evidence="5" key="1">
    <citation type="journal article" date="2023" name="Mol. Phylogenet. Evol.">
        <title>Genome-scale phylogeny and comparative genomics of the fungal order Sordariales.</title>
        <authorList>
            <person name="Hensen N."/>
            <person name="Bonometti L."/>
            <person name="Westerberg I."/>
            <person name="Brannstrom I.O."/>
            <person name="Guillou S."/>
            <person name="Cros-Aarteil S."/>
            <person name="Calhoun S."/>
            <person name="Haridas S."/>
            <person name="Kuo A."/>
            <person name="Mondo S."/>
            <person name="Pangilinan J."/>
            <person name="Riley R."/>
            <person name="LaButti K."/>
            <person name="Andreopoulos B."/>
            <person name="Lipzen A."/>
            <person name="Chen C."/>
            <person name="Yan M."/>
            <person name="Daum C."/>
            <person name="Ng V."/>
            <person name="Clum A."/>
            <person name="Steindorff A."/>
            <person name="Ohm R.A."/>
            <person name="Martin F."/>
            <person name="Silar P."/>
            <person name="Natvig D.O."/>
            <person name="Lalanne C."/>
            <person name="Gautier V."/>
            <person name="Ament-Velasquez S.L."/>
            <person name="Kruys A."/>
            <person name="Hutchinson M.I."/>
            <person name="Powell A.J."/>
            <person name="Barry K."/>
            <person name="Miller A.N."/>
            <person name="Grigoriev I.V."/>
            <person name="Debuchy R."/>
            <person name="Gladieux P."/>
            <person name="Hiltunen Thoren M."/>
            <person name="Johannesson H."/>
        </authorList>
    </citation>
    <scope>NUCLEOTIDE SEQUENCE</scope>
    <source>
        <strain evidence="5">CBS 123565</strain>
    </source>
</reference>
<keyword evidence="2 5" id="KW-0689">Ribosomal protein</keyword>
<evidence type="ECO:0000256" key="1">
    <source>
        <dbReference type="ARBA" id="ARBA00005589"/>
    </source>
</evidence>
<dbReference type="InterPro" id="IPR036870">
    <property type="entry name" value="Ribosomal_bS18_sf"/>
</dbReference>
<keyword evidence="6" id="KW-1185">Reference proteome</keyword>
<evidence type="ECO:0000313" key="6">
    <source>
        <dbReference type="Proteomes" id="UP001304895"/>
    </source>
</evidence>
<keyword evidence="3" id="KW-0687">Ribonucleoprotein</keyword>
<dbReference type="GO" id="GO:0070181">
    <property type="term" value="F:small ribosomal subunit rRNA binding"/>
    <property type="evidence" value="ECO:0007669"/>
    <property type="project" value="TreeGrafter"/>
</dbReference>
<dbReference type="GO" id="GO:0003735">
    <property type="term" value="F:structural constituent of ribosome"/>
    <property type="evidence" value="ECO:0007669"/>
    <property type="project" value="InterPro"/>
</dbReference>
<organism evidence="5 6">
    <name type="scientific">Trichocladium antarcticum</name>
    <dbReference type="NCBI Taxonomy" id="1450529"/>
    <lineage>
        <taxon>Eukaryota</taxon>
        <taxon>Fungi</taxon>
        <taxon>Dikarya</taxon>
        <taxon>Ascomycota</taxon>
        <taxon>Pezizomycotina</taxon>
        <taxon>Sordariomycetes</taxon>
        <taxon>Sordariomycetidae</taxon>
        <taxon>Sordariales</taxon>
        <taxon>Chaetomiaceae</taxon>
        <taxon>Trichocladium</taxon>
    </lineage>
</organism>
<evidence type="ECO:0000313" key="5">
    <source>
        <dbReference type="EMBL" id="KAK4131319.1"/>
    </source>
</evidence>
<comment type="caution">
    <text evidence="5">The sequence shown here is derived from an EMBL/GenBank/DDBJ whole genome shotgun (WGS) entry which is preliminary data.</text>
</comment>
<dbReference type="SUPFAM" id="SSF46911">
    <property type="entry name" value="Ribosomal protein S18"/>
    <property type="match status" value="1"/>
</dbReference>
<dbReference type="GO" id="GO:0005763">
    <property type="term" value="C:mitochondrial small ribosomal subunit"/>
    <property type="evidence" value="ECO:0007669"/>
    <property type="project" value="TreeGrafter"/>
</dbReference>
<evidence type="ECO:0000256" key="3">
    <source>
        <dbReference type="ARBA" id="ARBA00023274"/>
    </source>
</evidence>
<dbReference type="PANTHER" id="PTHR13479">
    <property type="entry name" value="30S RIBOSOMAL PROTEIN S18"/>
    <property type="match status" value="1"/>
</dbReference>
<reference evidence="5" key="2">
    <citation type="submission" date="2023-05" db="EMBL/GenBank/DDBJ databases">
        <authorList>
            <consortium name="Lawrence Berkeley National Laboratory"/>
            <person name="Steindorff A."/>
            <person name="Hensen N."/>
            <person name="Bonometti L."/>
            <person name="Westerberg I."/>
            <person name="Brannstrom I.O."/>
            <person name="Guillou S."/>
            <person name="Cros-Aarteil S."/>
            <person name="Calhoun S."/>
            <person name="Haridas S."/>
            <person name="Kuo A."/>
            <person name="Mondo S."/>
            <person name="Pangilinan J."/>
            <person name="Riley R."/>
            <person name="Labutti K."/>
            <person name="Andreopoulos B."/>
            <person name="Lipzen A."/>
            <person name="Chen C."/>
            <person name="Yanf M."/>
            <person name="Daum C."/>
            <person name="Ng V."/>
            <person name="Clum A."/>
            <person name="Ohm R."/>
            <person name="Martin F."/>
            <person name="Silar P."/>
            <person name="Natvig D."/>
            <person name="Lalanne C."/>
            <person name="Gautier V."/>
            <person name="Ament-Velasquez S.L."/>
            <person name="Kruys A."/>
            <person name="Hutchinson M.I."/>
            <person name="Powell A.J."/>
            <person name="Barry K."/>
            <person name="Miller A.N."/>
            <person name="Grigoriev I.V."/>
            <person name="Debuchy R."/>
            <person name="Gladieux P."/>
            <person name="Thoren M.H."/>
            <person name="Johannesson H."/>
        </authorList>
    </citation>
    <scope>NUCLEOTIDE SEQUENCE</scope>
    <source>
        <strain evidence="5">CBS 123565</strain>
    </source>
</reference>
<dbReference type="Pfam" id="PF01084">
    <property type="entry name" value="Ribosomal_S18"/>
    <property type="match status" value="1"/>
</dbReference>
<accession>A0AAN6ZBG5</accession>
<sequence length="227" mass="25463">MSCRQSLTAALRQCQSGVSQQQWRALSTSAPVAAVRHIPVSTNRAKRTRSSPNESLLGLLTEGLDRGSQLTPQQESEMMEQQNGRGGVVRDLRISATTDSYMKQMPRRWRTGEVYAPKDLSATEMSKWRTARKPKQDIVDMLGINPLDNYRNFSLVSEFITPMGRIKHSLETGLRPVNQRKMAKAIRRAIGMGLHPSVHRHPEIMRFSKASLPQSAVPSASSQQNRL</sequence>
<dbReference type="InterPro" id="IPR001648">
    <property type="entry name" value="Ribosomal_bS18"/>
</dbReference>
<evidence type="ECO:0000256" key="4">
    <source>
        <dbReference type="ARBA" id="ARBA00035264"/>
    </source>
</evidence>
<dbReference type="EMBL" id="MU853425">
    <property type="protein sequence ID" value="KAK4131319.1"/>
    <property type="molecule type" value="Genomic_DNA"/>
</dbReference>
<comment type="similarity">
    <text evidence="1">Belongs to the bacterial ribosomal protein bS18 family.</text>
</comment>
<dbReference type="PANTHER" id="PTHR13479:SF40">
    <property type="entry name" value="SMALL RIBOSOMAL SUBUNIT PROTEIN BS18M"/>
    <property type="match status" value="1"/>
</dbReference>
<dbReference type="FunFam" id="4.10.640.10:FF:000013">
    <property type="entry name" value="37S ribosomal protein S18"/>
    <property type="match status" value="1"/>
</dbReference>
<name>A0AAN6ZBG5_9PEZI</name>
<dbReference type="AlphaFoldDB" id="A0AAN6ZBG5"/>
<dbReference type="Proteomes" id="UP001304895">
    <property type="component" value="Unassembled WGS sequence"/>
</dbReference>
<dbReference type="GO" id="GO:0032543">
    <property type="term" value="P:mitochondrial translation"/>
    <property type="evidence" value="ECO:0007669"/>
    <property type="project" value="TreeGrafter"/>
</dbReference>
<evidence type="ECO:0000256" key="2">
    <source>
        <dbReference type="ARBA" id="ARBA00022980"/>
    </source>
</evidence>
<proteinExistence type="inferred from homology"/>
<protein>
    <recommendedName>
        <fullName evidence="4">Small ribosomal subunit protein bS18m</fullName>
    </recommendedName>
</protein>
<gene>
    <name evidence="5" type="ORF">BT67DRAFT_444750</name>
</gene>